<feature type="chain" id="PRO_5035268309" evidence="1">
    <location>
        <begin position="22"/>
        <end position="332"/>
    </location>
</feature>
<organism evidence="2 3">
    <name type="scientific">Salipiger pallidus</name>
    <dbReference type="NCBI Taxonomy" id="1775170"/>
    <lineage>
        <taxon>Bacteria</taxon>
        <taxon>Pseudomonadati</taxon>
        <taxon>Pseudomonadota</taxon>
        <taxon>Alphaproteobacteria</taxon>
        <taxon>Rhodobacterales</taxon>
        <taxon>Roseobacteraceae</taxon>
        <taxon>Salipiger</taxon>
    </lineage>
</organism>
<dbReference type="Proteomes" id="UP000617145">
    <property type="component" value="Unassembled WGS sequence"/>
</dbReference>
<proteinExistence type="predicted"/>
<evidence type="ECO:0000313" key="2">
    <source>
        <dbReference type="EMBL" id="GGG80743.1"/>
    </source>
</evidence>
<dbReference type="AlphaFoldDB" id="A0A8J3EHQ5"/>
<dbReference type="InterPro" id="IPR047111">
    <property type="entry name" value="YbaP-like"/>
</dbReference>
<protein>
    <submittedName>
        <fullName evidence="2">TraB/GumN family protein</fullName>
    </submittedName>
</protein>
<feature type="signal peptide" evidence="1">
    <location>
        <begin position="1"/>
        <end position="21"/>
    </location>
</feature>
<dbReference type="PANTHER" id="PTHR40590:SF1">
    <property type="entry name" value="CYTOPLASMIC PROTEIN"/>
    <property type="match status" value="1"/>
</dbReference>
<evidence type="ECO:0000256" key="1">
    <source>
        <dbReference type="SAM" id="SignalP"/>
    </source>
</evidence>
<comment type="caution">
    <text evidence="2">The sequence shown here is derived from an EMBL/GenBank/DDBJ whole genome shotgun (WGS) entry which is preliminary data.</text>
</comment>
<dbReference type="CDD" id="cd14789">
    <property type="entry name" value="Tiki"/>
    <property type="match status" value="1"/>
</dbReference>
<evidence type="ECO:0000313" key="3">
    <source>
        <dbReference type="Proteomes" id="UP000617145"/>
    </source>
</evidence>
<dbReference type="InterPro" id="IPR002816">
    <property type="entry name" value="TraB/PrgY/GumN_fam"/>
</dbReference>
<reference evidence="2" key="1">
    <citation type="journal article" date="2014" name="Int. J. Syst. Evol. Microbiol.">
        <title>Complete genome sequence of Corynebacterium casei LMG S-19264T (=DSM 44701T), isolated from a smear-ripened cheese.</title>
        <authorList>
            <consortium name="US DOE Joint Genome Institute (JGI-PGF)"/>
            <person name="Walter F."/>
            <person name="Albersmeier A."/>
            <person name="Kalinowski J."/>
            <person name="Ruckert C."/>
        </authorList>
    </citation>
    <scope>NUCLEOTIDE SEQUENCE</scope>
    <source>
        <strain evidence="2">CGMCC 1.15762</strain>
    </source>
</reference>
<gene>
    <name evidence="2" type="ORF">GCM10011415_32710</name>
</gene>
<sequence>MFRQTLGALLVLVPLAGAAAAQCSGQDLRQTLTAAERTQLEAMTDGMPYATGNRWRATKDGEVIDIVGTMHLSDPRLDGPAARLRPLVEEAGAVLLEMSPEGRDQLMKAMGSQPELILLDGDTLPELMTEDDWQALAAAVSERGLPAPMAAKMRPWYLSMILSMPPCMQAAMAEQNGLDSRIEAMASEADVPVLALEPWDTTFDIFNAEPLEDQVEILIAALAQMKDGGEDGLATTIAAYFDEEPGEMWQFASILMQRSGQYEQEEAQRLMDETNEALLTARNRAWIPVMLEAAEATEGPLLAGFGAAHLPGQDGVLHLLEQEGWTLTREEF</sequence>
<accession>A0A8J3EHQ5</accession>
<keyword evidence="3" id="KW-1185">Reference proteome</keyword>
<dbReference type="PANTHER" id="PTHR40590">
    <property type="entry name" value="CYTOPLASMIC PROTEIN-RELATED"/>
    <property type="match status" value="1"/>
</dbReference>
<name>A0A8J3EHQ5_9RHOB</name>
<dbReference type="RefSeq" id="WP_188791316.1">
    <property type="nucleotide sequence ID" value="NZ_BMJV01000007.1"/>
</dbReference>
<keyword evidence="1" id="KW-0732">Signal</keyword>
<dbReference type="EMBL" id="BMJV01000007">
    <property type="protein sequence ID" value="GGG80743.1"/>
    <property type="molecule type" value="Genomic_DNA"/>
</dbReference>
<dbReference type="Pfam" id="PF01963">
    <property type="entry name" value="TraB_PrgY_gumN"/>
    <property type="match status" value="1"/>
</dbReference>
<reference evidence="2" key="2">
    <citation type="submission" date="2020-09" db="EMBL/GenBank/DDBJ databases">
        <authorList>
            <person name="Sun Q."/>
            <person name="Zhou Y."/>
        </authorList>
    </citation>
    <scope>NUCLEOTIDE SEQUENCE</scope>
    <source>
        <strain evidence="2">CGMCC 1.15762</strain>
    </source>
</reference>